<dbReference type="NCBIfam" id="NF005559">
    <property type="entry name" value="PRK07231.1"/>
    <property type="match status" value="1"/>
</dbReference>
<reference evidence="6 7" key="1">
    <citation type="submission" date="2009-02" db="EMBL/GenBank/DDBJ databases">
        <title>Annotation of Streptomyces hygroscopicus strain ATCC 53653.</title>
        <authorList>
            <consortium name="The Broad Institute Genome Sequencing Platform"/>
            <consortium name="Broad Institute Microbial Sequencing Center"/>
            <person name="Fischbach M."/>
            <person name="Godfrey P."/>
            <person name="Ward D."/>
            <person name="Young S."/>
            <person name="Zeng Q."/>
            <person name="Koehrsen M."/>
            <person name="Alvarado L."/>
            <person name="Berlin A.M."/>
            <person name="Bochicchio J."/>
            <person name="Borenstein D."/>
            <person name="Chapman S.B."/>
            <person name="Chen Z."/>
            <person name="Engels R."/>
            <person name="Freedman E."/>
            <person name="Gellesch M."/>
            <person name="Goldberg J."/>
            <person name="Griggs A."/>
            <person name="Gujja S."/>
            <person name="Heilman E.R."/>
            <person name="Heiman D.I."/>
            <person name="Hepburn T.A."/>
            <person name="Howarth C."/>
            <person name="Jen D."/>
            <person name="Larson L."/>
            <person name="Lewis B."/>
            <person name="Mehta T."/>
            <person name="Park D."/>
            <person name="Pearson M."/>
            <person name="Richards J."/>
            <person name="Roberts A."/>
            <person name="Saif S."/>
            <person name="Shea T.D."/>
            <person name="Shenoy N."/>
            <person name="Sisk P."/>
            <person name="Stolte C."/>
            <person name="Sykes S.N."/>
            <person name="Thomson T."/>
            <person name="Walk T."/>
            <person name="White J."/>
            <person name="Yandava C."/>
            <person name="Straight P."/>
            <person name="Clardy J."/>
            <person name="Hung D."/>
            <person name="Kolter R."/>
            <person name="Mekalanos J."/>
            <person name="Walker S."/>
            <person name="Walsh C.T."/>
            <person name="Wieland-Brown L.C."/>
            <person name="Haas B."/>
            <person name="Nusbaum C."/>
            <person name="Birren B."/>
        </authorList>
    </citation>
    <scope>NUCLEOTIDE SEQUENCE [LARGE SCALE GENOMIC DNA]</scope>
    <source>
        <strain evidence="6 7">ATCC 53653</strain>
    </source>
</reference>
<proteinExistence type="inferred from homology"/>
<dbReference type="Pfam" id="PF13561">
    <property type="entry name" value="adh_short_C2"/>
    <property type="match status" value="1"/>
</dbReference>
<dbReference type="STRING" id="457427.SSOG_07773"/>
<dbReference type="RefSeq" id="WP_009719857.1">
    <property type="nucleotide sequence ID" value="NZ_GG657754.1"/>
</dbReference>
<organism evidence="6 7">
    <name type="scientific">Streptomyces himastatinicus ATCC 53653</name>
    <dbReference type="NCBI Taxonomy" id="457427"/>
    <lineage>
        <taxon>Bacteria</taxon>
        <taxon>Bacillati</taxon>
        <taxon>Actinomycetota</taxon>
        <taxon>Actinomycetes</taxon>
        <taxon>Kitasatosporales</taxon>
        <taxon>Streptomycetaceae</taxon>
        <taxon>Streptomyces</taxon>
        <taxon>Streptomyces violaceusniger group</taxon>
    </lineage>
</organism>
<dbReference type="PRINTS" id="PR00080">
    <property type="entry name" value="SDRFAMILY"/>
</dbReference>
<evidence type="ECO:0000256" key="5">
    <source>
        <dbReference type="ARBA" id="ARBA00023221"/>
    </source>
</evidence>
<dbReference type="GO" id="GO:0016491">
    <property type="term" value="F:oxidoreductase activity"/>
    <property type="evidence" value="ECO:0007669"/>
    <property type="project" value="UniProtKB-KW"/>
</dbReference>
<evidence type="ECO:0000313" key="7">
    <source>
        <dbReference type="Proteomes" id="UP000003963"/>
    </source>
</evidence>
<dbReference type="AlphaFoldDB" id="D9WP86"/>
<dbReference type="FunFam" id="3.40.50.720:FF:000084">
    <property type="entry name" value="Short-chain dehydrogenase reductase"/>
    <property type="match status" value="1"/>
</dbReference>
<dbReference type="HOGENOM" id="CLU_010194_1_0_11"/>
<accession>D9WP86</accession>
<keyword evidence="2" id="KW-0560">Oxidoreductase</keyword>
<keyword evidence="4" id="KW-0443">Lipid metabolism</keyword>
<dbReference type="EMBL" id="GG657754">
    <property type="protein sequence ID" value="EFL28059.1"/>
    <property type="molecule type" value="Genomic_DNA"/>
</dbReference>
<evidence type="ECO:0000256" key="3">
    <source>
        <dbReference type="ARBA" id="ARBA00023027"/>
    </source>
</evidence>
<dbReference type="PRINTS" id="PR00081">
    <property type="entry name" value="GDHRDH"/>
</dbReference>
<dbReference type="OrthoDB" id="7064009at2"/>
<protein>
    <submittedName>
        <fullName evidence="6">Xanthoxin dehydrogenase</fullName>
    </submittedName>
</protein>
<keyword evidence="7" id="KW-1185">Reference proteome</keyword>
<keyword evidence="5" id="KW-0753">Steroid metabolism</keyword>
<evidence type="ECO:0000256" key="1">
    <source>
        <dbReference type="ARBA" id="ARBA00006484"/>
    </source>
</evidence>
<sequence>MTGRLEGRVAVVTGGMSGIGAATVRRFLHEGAAVVAGDLRGPDPGGALSGHGDRLTVLTADVAAEDDVAALVDEAVRRYGQLDIMFNNAAVLGAIGPIGTADMAEVDRTFAVNLRGVFLGMKHAARVMRPRRSGCVISTSSPAGLSGGQGPHAYSAAKAAVIGLTRSVAAELRADLIRVNAVVPGATVTAMMADVTTGDAADLAGAERKMADTAWMGRPIQADDIAEAVAFLASDAARFITGETLCVDGGMTSAPGSSPFLAERFADTSAIFEAGRRSPRR</sequence>
<name>D9WP86_9ACTN</name>
<keyword evidence="3" id="KW-0520">NAD</keyword>
<dbReference type="PANTHER" id="PTHR43180">
    <property type="entry name" value="3-OXOACYL-(ACYL-CARRIER-PROTEIN) REDUCTASE (AFU_ORTHOLOGUE AFUA_6G11210)"/>
    <property type="match status" value="1"/>
</dbReference>
<evidence type="ECO:0000256" key="4">
    <source>
        <dbReference type="ARBA" id="ARBA00023098"/>
    </source>
</evidence>
<dbReference type="Proteomes" id="UP000003963">
    <property type="component" value="Unassembled WGS sequence"/>
</dbReference>
<dbReference type="InterPro" id="IPR036291">
    <property type="entry name" value="NAD(P)-bd_dom_sf"/>
</dbReference>
<dbReference type="Gene3D" id="3.40.50.720">
    <property type="entry name" value="NAD(P)-binding Rossmann-like Domain"/>
    <property type="match status" value="1"/>
</dbReference>
<dbReference type="InterPro" id="IPR002347">
    <property type="entry name" value="SDR_fam"/>
</dbReference>
<gene>
    <name evidence="6" type="ORF">SSOG_07773</name>
</gene>
<evidence type="ECO:0000313" key="6">
    <source>
        <dbReference type="EMBL" id="EFL28059.1"/>
    </source>
</evidence>
<comment type="similarity">
    <text evidence="1">Belongs to the short-chain dehydrogenases/reductases (SDR) family.</text>
</comment>
<dbReference type="PANTHER" id="PTHR43180:SF28">
    <property type="entry name" value="NAD(P)-BINDING ROSSMANN-FOLD SUPERFAMILY PROTEIN"/>
    <property type="match status" value="1"/>
</dbReference>
<evidence type="ECO:0000256" key="2">
    <source>
        <dbReference type="ARBA" id="ARBA00023002"/>
    </source>
</evidence>
<dbReference type="SUPFAM" id="SSF51735">
    <property type="entry name" value="NAD(P)-binding Rossmann-fold domains"/>
    <property type="match status" value="1"/>
</dbReference>
<dbReference type="GO" id="GO:0008202">
    <property type="term" value="P:steroid metabolic process"/>
    <property type="evidence" value="ECO:0007669"/>
    <property type="project" value="UniProtKB-KW"/>
</dbReference>